<dbReference type="OrthoDB" id="10534328at2759"/>
<accession>A0A2P6TNR9</accession>
<keyword evidence="2" id="KW-1185">Reference proteome</keyword>
<protein>
    <submittedName>
        <fullName evidence="1">Mammalian cell entry</fullName>
    </submittedName>
</protein>
<sequence length="139" mass="15011">MAFLIAKEAGRLPPDQCRAALATLQPKFQAYQQRDKEEDTGRLVAVLQSEVGMSTEQLLQFALGGGLRGDQAARTSSLDIALARLKRLLLVCGSWQGVAAALERCPGLLFADDAAVEELLPEQAQRAMWQVVAQMQAGS</sequence>
<evidence type="ECO:0000313" key="2">
    <source>
        <dbReference type="Proteomes" id="UP000239899"/>
    </source>
</evidence>
<dbReference type="EMBL" id="LHPG02000010">
    <property type="protein sequence ID" value="PRW50963.1"/>
    <property type="molecule type" value="Genomic_DNA"/>
</dbReference>
<name>A0A2P6TNR9_CHLSO</name>
<reference evidence="1 2" key="1">
    <citation type="journal article" date="2018" name="Plant J.">
        <title>Genome sequences of Chlorella sorokiniana UTEX 1602 and Micractinium conductrix SAG 241.80: implications to maltose excretion by a green alga.</title>
        <authorList>
            <person name="Arriola M.B."/>
            <person name="Velmurugan N."/>
            <person name="Zhang Y."/>
            <person name="Plunkett M.H."/>
            <person name="Hondzo H."/>
            <person name="Barney B.M."/>
        </authorList>
    </citation>
    <scope>NUCLEOTIDE SEQUENCE [LARGE SCALE GENOMIC DNA]</scope>
    <source>
        <strain evidence="2">UTEX 1602</strain>
    </source>
</reference>
<evidence type="ECO:0000313" key="1">
    <source>
        <dbReference type="EMBL" id="PRW50963.1"/>
    </source>
</evidence>
<comment type="caution">
    <text evidence="1">The sequence shown here is derived from an EMBL/GenBank/DDBJ whole genome shotgun (WGS) entry which is preliminary data.</text>
</comment>
<organism evidence="1 2">
    <name type="scientific">Chlorella sorokiniana</name>
    <name type="common">Freshwater green alga</name>
    <dbReference type="NCBI Taxonomy" id="3076"/>
    <lineage>
        <taxon>Eukaryota</taxon>
        <taxon>Viridiplantae</taxon>
        <taxon>Chlorophyta</taxon>
        <taxon>core chlorophytes</taxon>
        <taxon>Trebouxiophyceae</taxon>
        <taxon>Chlorellales</taxon>
        <taxon>Chlorellaceae</taxon>
        <taxon>Chlorella clade</taxon>
        <taxon>Chlorella</taxon>
    </lineage>
</organism>
<dbReference type="Proteomes" id="UP000239899">
    <property type="component" value="Unassembled WGS sequence"/>
</dbReference>
<dbReference type="AlphaFoldDB" id="A0A2P6TNR9"/>
<proteinExistence type="predicted"/>
<gene>
    <name evidence="1" type="ORF">C2E21_5363</name>
</gene>